<sequence length="645" mass="71589">MEQANAPVTGEVKKEEKKETAEKEAPAVKKCRCGVFIPWFGFVFFALACYVFFKSSLPSLLAEAGDIANPKILAAFTRFGAYTGVIMAFLSMLIYLVLTLIRRFAGGRNIRLLDPVFFAAAVLPWYFFARELVYNEPRYTDIGRAIITFVGGPALITVGTMLVFSALWLMISLAIKFRRGFGKKAAALSLLIVLPFVLGGCVGELLGVVCDFIPDADHCLQGAAVQGGDPYGCEKIEGKGFSGSNPPKDKCYLQIAENTGDLSACDRIEGGPMSYTREECILGAAVKHGDPAGCAKLTGADKSECVSQVGPKMSPGSVIEIDDQIALIKAELEKGDDPELSKQLKGLEEKRVNILDIMSDTNKKSYESMSDPLNREASLDYHLGKIDEKTRDTLIALNDRLREKGESMAEKDYEALRDVLAYKNDPKNNIENMDEREMLKLRWNEKVGNAVDYLKFWNSNPTAAEEKLDEQLFIYERMLERQAAIDQGLSERQQDIDRNLEMVKEALKDKAWEMATDEAKKAAFGELMDLVESDAAGPVTAILGEAIDTVKKEAKSAEFRGLVRAYNMGMEEELAKAGGNVERAHAAVTANLEKDPYMYEDKNTFAKYGNILENKDCDGSNPHCVSRDIFWKAMKKSYKYQHQTD</sequence>
<feature type="transmembrane region" description="Helical" evidence="1">
    <location>
        <begin position="187"/>
        <end position="209"/>
    </location>
</feature>
<organism evidence="2 3">
    <name type="scientific">Candidatus Falkowbacteria bacterium RIFOXYA2_FULL_47_19</name>
    <dbReference type="NCBI Taxonomy" id="1797994"/>
    <lineage>
        <taxon>Bacteria</taxon>
        <taxon>Candidatus Falkowiibacteriota</taxon>
    </lineage>
</organism>
<keyword evidence="1" id="KW-0812">Transmembrane</keyword>
<dbReference type="STRING" id="1797994.A2227_05545"/>
<feature type="transmembrane region" description="Helical" evidence="1">
    <location>
        <begin position="79"/>
        <end position="100"/>
    </location>
</feature>
<keyword evidence="1" id="KW-0472">Membrane</keyword>
<proteinExistence type="predicted"/>
<reference evidence="2 3" key="1">
    <citation type="journal article" date="2016" name="Nat. Commun.">
        <title>Thousands of microbial genomes shed light on interconnected biogeochemical processes in an aquifer system.</title>
        <authorList>
            <person name="Anantharaman K."/>
            <person name="Brown C.T."/>
            <person name="Hug L.A."/>
            <person name="Sharon I."/>
            <person name="Castelle C.J."/>
            <person name="Probst A.J."/>
            <person name="Thomas B.C."/>
            <person name="Singh A."/>
            <person name="Wilkins M.J."/>
            <person name="Karaoz U."/>
            <person name="Brodie E.L."/>
            <person name="Williams K.H."/>
            <person name="Hubbard S.S."/>
            <person name="Banfield J.F."/>
        </authorList>
    </citation>
    <scope>NUCLEOTIDE SEQUENCE [LARGE SCALE GENOMIC DNA]</scope>
</reference>
<evidence type="ECO:0000313" key="3">
    <source>
        <dbReference type="Proteomes" id="UP000178367"/>
    </source>
</evidence>
<feature type="transmembrane region" description="Helical" evidence="1">
    <location>
        <begin position="112"/>
        <end position="129"/>
    </location>
</feature>
<comment type="caution">
    <text evidence="2">The sequence shown here is derived from an EMBL/GenBank/DDBJ whole genome shotgun (WGS) entry which is preliminary data.</text>
</comment>
<protein>
    <submittedName>
        <fullName evidence="2">Uncharacterized protein</fullName>
    </submittedName>
</protein>
<name>A0A1F5SGT5_9BACT</name>
<accession>A0A1F5SGT5</accession>
<dbReference type="Proteomes" id="UP000178367">
    <property type="component" value="Unassembled WGS sequence"/>
</dbReference>
<keyword evidence="1" id="KW-1133">Transmembrane helix</keyword>
<evidence type="ECO:0000256" key="1">
    <source>
        <dbReference type="SAM" id="Phobius"/>
    </source>
</evidence>
<gene>
    <name evidence="2" type="ORF">A2227_05545</name>
</gene>
<evidence type="ECO:0000313" key="2">
    <source>
        <dbReference type="EMBL" id="OGF25937.1"/>
    </source>
</evidence>
<feature type="transmembrane region" description="Helical" evidence="1">
    <location>
        <begin position="149"/>
        <end position="175"/>
    </location>
</feature>
<feature type="transmembrane region" description="Helical" evidence="1">
    <location>
        <begin position="33"/>
        <end position="53"/>
    </location>
</feature>
<dbReference type="AlphaFoldDB" id="A0A1F5SGT5"/>
<dbReference type="EMBL" id="MFGB01000018">
    <property type="protein sequence ID" value="OGF25937.1"/>
    <property type="molecule type" value="Genomic_DNA"/>
</dbReference>